<evidence type="ECO:0000313" key="4">
    <source>
        <dbReference type="Proteomes" id="UP000570595"/>
    </source>
</evidence>
<sequence length="332" mass="37076">MLRSVAFHSAAVRSPAFTSSVLVFVYREVTLEIAGRNISHFLMGLLINSTRVEEEIQPNAMLGLGLPPPKFDPGFGTTSFVEQLVEAEVLARYIVSIHTTRLSEGITGQLVLGKETKKTEDTASLRLVDLPSTSGAITGVISAVYVTSTSADPAVACHYIHFDTGCDSTIVPSEIFARILEAFEVEFGPDRVNWKKSRRPPPTDEQGLAAYIDDEDDLWFRESVAERLPALVIQADSPSTFKLHLSNHAQVCESGWCRLQVIDASSVNLPPDLFILGRFFFLEYHLTVDLDREIVLLESSKRPLVKEIGSSEWWEESRFRRCKSCRDQPEQD</sequence>
<dbReference type="Pfam" id="PF00026">
    <property type="entry name" value="Asp"/>
    <property type="match status" value="1"/>
</dbReference>
<gene>
    <name evidence="3" type="ORF">FOL46_003209</name>
    <name evidence="2" type="ORF">FOZ61_011054</name>
</gene>
<dbReference type="Proteomes" id="UP000570595">
    <property type="component" value="Unassembled WGS sequence"/>
</dbReference>
<dbReference type="InterPro" id="IPR021109">
    <property type="entry name" value="Peptidase_aspartic_dom_sf"/>
</dbReference>
<dbReference type="Gene3D" id="2.40.70.10">
    <property type="entry name" value="Acid Proteases"/>
    <property type="match status" value="1"/>
</dbReference>
<evidence type="ECO:0000313" key="3">
    <source>
        <dbReference type="EMBL" id="KAF4666258.1"/>
    </source>
</evidence>
<evidence type="ECO:0000313" key="2">
    <source>
        <dbReference type="EMBL" id="KAF4650768.1"/>
    </source>
</evidence>
<dbReference type="AlphaFoldDB" id="A0A7J6M3X0"/>
<dbReference type="PROSITE" id="PS51767">
    <property type="entry name" value="PEPTIDASE_A1"/>
    <property type="match status" value="1"/>
</dbReference>
<feature type="domain" description="Peptidase A1" evidence="1">
    <location>
        <begin position="1"/>
        <end position="298"/>
    </location>
</feature>
<evidence type="ECO:0000259" key="1">
    <source>
        <dbReference type="PROSITE" id="PS51767"/>
    </source>
</evidence>
<comment type="caution">
    <text evidence="3">The sequence shown here is derived from an EMBL/GenBank/DDBJ whole genome shotgun (WGS) entry which is preliminary data.</text>
</comment>
<dbReference type="InterPro" id="IPR033121">
    <property type="entry name" value="PEPTIDASE_A1"/>
</dbReference>
<protein>
    <recommendedName>
        <fullName evidence="1">Peptidase A1 domain-containing protein</fullName>
    </recommendedName>
</protein>
<proteinExistence type="predicted"/>
<dbReference type="SUPFAM" id="SSF50630">
    <property type="entry name" value="Acid proteases"/>
    <property type="match status" value="1"/>
</dbReference>
<dbReference type="Proteomes" id="UP000572268">
    <property type="component" value="Unassembled WGS sequence"/>
</dbReference>
<dbReference type="EMBL" id="JABAHT010000972">
    <property type="protein sequence ID" value="KAF4650768.1"/>
    <property type="molecule type" value="Genomic_DNA"/>
</dbReference>
<name>A0A7J6M3X0_PEROL</name>
<reference evidence="4 5" key="1">
    <citation type="submission" date="2020-04" db="EMBL/GenBank/DDBJ databases">
        <title>Perkinsus olseni comparative genomics.</title>
        <authorList>
            <person name="Bogema D.R."/>
        </authorList>
    </citation>
    <scope>NUCLEOTIDE SEQUENCE [LARGE SCALE GENOMIC DNA]</scope>
    <source>
        <strain evidence="2">ATCC PRA-179</strain>
        <strain evidence="3">ATCC PRA-31</strain>
    </source>
</reference>
<evidence type="ECO:0000313" key="5">
    <source>
        <dbReference type="Proteomes" id="UP000572268"/>
    </source>
</evidence>
<accession>A0A7J6M3X0</accession>
<dbReference type="OrthoDB" id="10370413at2759"/>
<organism evidence="3 5">
    <name type="scientific">Perkinsus olseni</name>
    <name type="common">Perkinsus atlanticus</name>
    <dbReference type="NCBI Taxonomy" id="32597"/>
    <lineage>
        <taxon>Eukaryota</taxon>
        <taxon>Sar</taxon>
        <taxon>Alveolata</taxon>
        <taxon>Perkinsozoa</taxon>
        <taxon>Perkinsea</taxon>
        <taxon>Perkinsida</taxon>
        <taxon>Perkinsidae</taxon>
        <taxon>Perkinsus</taxon>
    </lineage>
</organism>
<dbReference type="EMBL" id="JABANN010000210">
    <property type="protein sequence ID" value="KAF4666258.1"/>
    <property type="molecule type" value="Genomic_DNA"/>
</dbReference>